<dbReference type="InterPro" id="IPR011044">
    <property type="entry name" value="Quino_amine_DH_bsu"/>
</dbReference>
<sequence>MNFTVPFDEHLFFDLVGLVNFLKATGLWGRATQRLNSLGLKILRKIAKFIGCSFLFTCCSSCTLFFTTTIASIFFFIPFDTSPAIGKSLMSDASGGAILAISSFESKLASASTLGDLVIWDSQSEQIKVSVNSGILVDLKYLNKTKLVSINRDSFMLIHTHDGCLILELNLTQFGSLNSLNIYNSENIIIGTSGGSILFVNSTGNITALVHNGASLISALQLTNGDLVSADAQKEIKIRKGQSYERVNRAIGIDELGAIKKLDAYFILEIEYIFYCVGINLYVIDSFSGQMVNTITAISNIVSFKFFFNSSTVVVANSRSVSYFNVTDGALLNETKFDSEILCLDTNSESIFVGEGNGNVKVVDANQDSVSCLITTISVQGIVSNNLNRASHSTYKLQLEVYNKF</sequence>
<accession>A0A3M7Q919</accession>
<evidence type="ECO:0000256" key="1">
    <source>
        <dbReference type="SAM" id="Phobius"/>
    </source>
</evidence>
<keyword evidence="1" id="KW-1133">Transmembrane helix</keyword>
<evidence type="ECO:0000313" key="2">
    <source>
        <dbReference type="EMBL" id="RNA07896.1"/>
    </source>
</evidence>
<keyword evidence="3" id="KW-1185">Reference proteome</keyword>
<evidence type="ECO:0000313" key="3">
    <source>
        <dbReference type="Proteomes" id="UP000276133"/>
    </source>
</evidence>
<feature type="transmembrane region" description="Helical" evidence="1">
    <location>
        <begin position="49"/>
        <end position="77"/>
    </location>
</feature>
<name>A0A3M7Q919_BRAPC</name>
<dbReference type="Gene3D" id="2.130.10.10">
    <property type="entry name" value="YVTN repeat-like/Quinoprotein amine dehydrogenase"/>
    <property type="match status" value="2"/>
</dbReference>
<proteinExistence type="predicted"/>
<feature type="transmembrane region" description="Helical" evidence="1">
    <location>
        <begin position="12"/>
        <end position="29"/>
    </location>
</feature>
<comment type="caution">
    <text evidence="2">The sequence shown here is derived from an EMBL/GenBank/DDBJ whole genome shotgun (WGS) entry which is preliminary data.</text>
</comment>
<gene>
    <name evidence="2" type="ORF">BpHYR1_026268</name>
</gene>
<dbReference type="InterPro" id="IPR015943">
    <property type="entry name" value="WD40/YVTN_repeat-like_dom_sf"/>
</dbReference>
<dbReference type="EMBL" id="REGN01006906">
    <property type="protein sequence ID" value="RNA07896.1"/>
    <property type="molecule type" value="Genomic_DNA"/>
</dbReference>
<organism evidence="2 3">
    <name type="scientific">Brachionus plicatilis</name>
    <name type="common">Marine rotifer</name>
    <name type="synonym">Brachionus muelleri</name>
    <dbReference type="NCBI Taxonomy" id="10195"/>
    <lineage>
        <taxon>Eukaryota</taxon>
        <taxon>Metazoa</taxon>
        <taxon>Spiralia</taxon>
        <taxon>Gnathifera</taxon>
        <taxon>Rotifera</taxon>
        <taxon>Eurotatoria</taxon>
        <taxon>Monogononta</taxon>
        <taxon>Pseudotrocha</taxon>
        <taxon>Ploima</taxon>
        <taxon>Brachionidae</taxon>
        <taxon>Brachionus</taxon>
    </lineage>
</organism>
<protein>
    <submittedName>
        <fullName evidence="2">Uncharacterized protein</fullName>
    </submittedName>
</protein>
<dbReference type="Proteomes" id="UP000276133">
    <property type="component" value="Unassembled WGS sequence"/>
</dbReference>
<reference evidence="2 3" key="1">
    <citation type="journal article" date="2018" name="Sci. Rep.">
        <title>Genomic signatures of local adaptation to the degree of environmental predictability in rotifers.</title>
        <authorList>
            <person name="Franch-Gras L."/>
            <person name="Hahn C."/>
            <person name="Garcia-Roger E.M."/>
            <person name="Carmona M.J."/>
            <person name="Serra M."/>
            <person name="Gomez A."/>
        </authorList>
    </citation>
    <scope>NUCLEOTIDE SEQUENCE [LARGE SCALE GENOMIC DNA]</scope>
    <source>
        <strain evidence="2">HYR1</strain>
    </source>
</reference>
<keyword evidence="1" id="KW-0812">Transmembrane</keyword>
<keyword evidence="1" id="KW-0472">Membrane</keyword>
<dbReference type="SUPFAM" id="SSF50969">
    <property type="entry name" value="YVTN repeat-like/Quinoprotein amine dehydrogenase"/>
    <property type="match status" value="1"/>
</dbReference>
<dbReference type="OrthoDB" id="10656067at2759"/>
<dbReference type="AlphaFoldDB" id="A0A3M7Q919"/>